<keyword evidence="1" id="KW-0694">RNA-binding</keyword>
<dbReference type="PANTHER" id="PTHR11207">
    <property type="entry name" value="RIBONUCLEASE III"/>
    <property type="match status" value="1"/>
</dbReference>
<dbReference type="PROSITE" id="PS50142">
    <property type="entry name" value="RNASE_3_2"/>
    <property type="match status" value="1"/>
</dbReference>
<dbReference type="CDD" id="cd00593">
    <property type="entry name" value="RIBOc"/>
    <property type="match status" value="1"/>
</dbReference>
<protein>
    <recommendedName>
        <fullName evidence="3">RNase III domain-containing protein</fullName>
    </recommendedName>
</protein>
<dbReference type="GO" id="GO:0034475">
    <property type="term" value="P:U4 snRNA 3'-end processing"/>
    <property type="evidence" value="ECO:0007669"/>
    <property type="project" value="TreeGrafter"/>
</dbReference>
<proteinExistence type="predicted"/>
<dbReference type="STRING" id="1447875.A0A2B7XXN2"/>
<dbReference type="Pfam" id="PF14622">
    <property type="entry name" value="Ribonucleas_3_3"/>
    <property type="match status" value="1"/>
</dbReference>
<evidence type="ECO:0000313" key="4">
    <source>
        <dbReference type="EMBL" id="PGH16544.1"/>
    </source>
</evidence>
<dbReference type="SUPFAM" id="SSF54768">
    <property type="entry name" value="dsRNA-binding domain-like"/>
    <property type="match status" value="1"/>
</dbReference>
<dbReference type="Gene3D" id="1.10.1520.10">
    <property type="entry name" value="Ribonuclease III domain"/>
    <property type="match status" value="1"/>
</dbReference>
<dbReference type="PANTHER" id="PTHR11207:SF0">
    <property type="entry name" value="RIBONUCLEASE 3"/>
    <property type="match status" value="1"/>
</dbReference>
<dbReference type="Gene3D" id="3.30.160.20">
    <property type="match status" value="1"/>
</dbReference>
<dbReference type="GO" id="GO:0006364">
    <property type="term" value="P:rRNA processing"/>
    <property type="evidence" value="ECO:0007669"/>
    <property type="project" value="TreeGrafter"/>
</dbReference>
<accession>A0A2B7XXN2</accession>
<dbReference type="OrthoDB" id="2392202at2759"/>
<dbReference type="GO" id="GO:0004525">
    <property type="term" value="F:ribonuclease III activity"/>
    <property type="evidence" value="ECO:0007669"/>
    <property type="project" value="InterPro"/>
</dbReference>
<dbReference type="AlphaFoldDB" id="A0A2B7XXN2"/>
<dbReference type="SMART" id="SM00535">
    <property type="entry name" value="RIBOc"/>
    <property type="match status" value="1"/>
</dbReference>
<dbReference type="Proteomes" id="UP000223968">
    <property type="component" value="Unassembled WGS sequence"/>
</dbReference>
<evidence type="ECO:0000256" key="2">
    <source>
        <dbReference type="SAM" id="MobiDB-lite"/>
    </source>
</evidence>
<evidence type="ECO:0000259" key="3">
    <source>
        <dbReference type="PROSITE" id="PS50142"/>
    </source>
</evidence>
<gene>
    <name evidence="4" type="ORF">AJ79_01650</name>
</gene>
<feature type="domain" description="RNase III" evidence="3">
    <location>
        <begin position="175"/>
        <end position="292"/>
    </location>
</feature>
<evidence type="ECO:0000256" key="1">
    <source>
        <dbReference type="ARBA" id="ARBA00022884"/>
    </source>
</evidence>
<organism evidence="4 5">
    <name type="scientific">Helicocarpus griseus UAMH5409</name>
    <dbReference type="NCBI Taxonomy" id="1447875"/>
    <lineage>
        <taxon>Eukaryota</taxon>
        <taxon>Fungi</taxon>
        <taxon>Dikarya</taxon>
        <taxon>Ascomycota</taxon>
        <taxon>Pezizomycotina</taxon>
        <taxon>Eurotiomycetes</taxon>
        <taxon>Eurotiomycetidae</taxon>
        <taxon>Onygenales</taxon>
        <taxon>Ajellomycetaceae</taxon>
        <taxon>Helicocarpus</taxon>
    </lineage>
</organism>
<comment type="caution">
    <text evidence="4">The sequence shown here is derived from an EMBL/GenBank/DDBJ whole genome shotgun (WGS) entry which is preliminary data.</text>
</comment>
<feature type="compositionally biased region" description="Basic residues" evidence="2">
    <location>
        <begin position="50"/>
        <end position="62"/>
    </location>
</feature>
<sequence>MVAEPLLSRVQAMNTKRKFEAQSGETAVIETSTKKQKATKGSEEISATKKTSKEKKEGKGKKNAPTSESKTKRSISPPGAERDAENLQSRLARLERLTSKLLTQTEQIPSLLNSKNPGKGEDAVRALVELGRAFGLEKATSDRLYHNISCKDKVREEALRLSQERKLPPLPALLDPELEAAVFTHQGYVKDSEHSLPGEKSYERLEHLGDAYIQSMSTRLIWDSCPRAPAGCLARIREDLVNNDTLGQFAGAYGLDRRLLLDPRIRNEPKRWMKIKGDIFEAYVGAVILSHRGRGVEVAEEWLAKLWIPRLEKHGDYQPDMVRYKEELSKRIMDKGVKITYYDEKPPIQETKSSRRYFLGVKLTGYGYDQQHLGSGQGISKGIAGNEAAKAALENPLLPKFMALKQAQVQARREQQAAAAAPA</sequence>
<dbReference type="GO" id="GO:0003723">
    <property type="term" value="F:RNA binding"/>
    <property type="evidence" value="ECO:0007669"/>
    <property type="project" value="UniProtKB-KW"/>
</dbReference>
<dbReference type="SUPFAM" id="SSF69065">
    <property type="entry name" value="RNase III domain-like"/>
    <property type="match status" value="1"/>
</dbReference>
<reference evidence="4 5" key="1">
    <citation type="submission" date="2017-10" db="EMBL/GenBank/DDBJ databases">
        <title>Comparative genomics in systemic dimorphic fungi from Ajellomycetaceae.</title>
        <authorList>
            <person name="Munoz J.F."/>
            <person name="Mcewen J.G."/>
            <person name="Clay O.K."/>
            <person name="Cuomo C.A."/>
        </authorList>
    </citation>
    <scope>NUCLEOTIDE SEQUENCE [LARGE SCALE GENOMIC DNA]</scope>
    <source>
        <strain evidence="4 5">UAMH5409</strain>
    </source>
</reference>
<dbReference type="GO" id="GO:0006369">
    <property type="term" value="P:termination of RNA polymerase II transcription"/>
    <property type="evidence" value="ECO:0007669"/>
    <property type="project" value="TreeGrafter"/>
</dbReference>
<dbReference type="InterPro" id="IPR036389">
    <property type="entry name" value="RNase_III_sf"/>
</dbReference>
<keyword evidence="5" id="KW-1185">Reference proteome</keyword>
<dbReference type="GO" id="GO:0005654">
    <property type="term" value="C:nucleoplasm"/>
    <property type="evidence" value="ECO:0007669"/>
    <property type="project" value="TreeGrafter"/>
</dbReference>
<feature type="region of interest" description="Disordered" evidence="2">
    <location>
        <begin position="15"/>
        <end position="85"/>
    </location>
</feature>
<dbReference type="EMBL" id="PDNB01000016">
    <property type="protein sequence ID" value="PGH16544.1"/>
    <property type="molecule type" value="Genomic_DNA"/>
</dbReference>
<dbReference type="InterPro" id="IPR000999">
    <property type="entry name" value="RNase_III_dom"/>
</dbReference>
<evidence type="ECO:0000313" key="5">
    <source>
        <dbReference type="Proteomes" id="UP000223968"/>
    </source>
</evidence>
<name>A0A2B7XXN2_9EURO</name>